<comment type="caution">
    <text evidence="2">The sequence shown here is derived from an EMBL/GenBank/DDBJ whole genome shotgun (WGS) entry which is preliminary data.</text>
</comment>
<feature type="region of interest" description="Disordered" evidence="1">
    <location>
        <begin position="87"/>
        <end position="119"/>
    </location>
</feature>
<sequence>MHYDEVAAPATANAQSSCNPLALTIRGKMMGNSTMPQPGNSQGGTPSMPSTPGNKQSTAESAENFVLVDSEQGLDIGDDLFSIGEVRRADRLPHHQSGSAGQSRQSADDAPDTTGSTGV</sequence>
<evidence type="ECO:0000313" key="2">
    <source>
        <dbReference type="EMBL" id="OHV97919.1"/>
    </source>
</evidence>
<feature type="compositionally biased region" description="Low complexity" evidence="1">
    <location>
        <begin position="96"/>
        <end position="105"/>
    </location>
</feature>
<gene>
    <name evidence="2" type="ORF">AKG95_06445</name>
</gene>
<feature type="compositionally biased region" description="Polar residues" evidence="1">
    <location>
        <begin position="31"/>
        <end position="61"/>
    </location>
</feature>
<evidence type="ECO:0000313" key="3">
    <source>
        <dbReference type="Proteomes" id="UP000179840"/>
    </source>
</evidence>
<protein>
    <submittedName>
        <fullName evidence="2">Uncharacterized protein</fullName>
    </submittedName>
</protein>
<dbReference type="EMBL" id="LFKP01000004">
    <property type="protein sequence ID" value="OHV97919.1"/>
    <property type="molecule type" value="Genomic_DNA"/>
</dbReference>
<organism evidence="2 3">
    <name type="scientific">Janthinobacterium lividum</name>
    <dbReference type="NCBI Taxonomy" id="29581"/>
    <lineage>
        <taxon>Bacteria</taxon>
        <taxon>Pseudomonadati</taxon>
        <taxon>Pseudomonadota</taxon>
        <taxon>Betaproteobacteria</taxon>
        <taxon>Burkholderiales</taxon>
        <taxon>Oxalobacteraceae</taxon>
        <taxon>Janthinobacterium</taxon>
    </lineage>
</organism>
<dbReference type="AlphaFoldDB" id="A0A1S1UD08"/>
<feature type="region of interest" description="Disordered" evidence="1">
    <location>
        <begin position="1"/>
        <end position="74"/>
    </location>
</feature>
<evidence type="ECO:0000256" key="1">
    <source>
        <dbReference type="SAM" id="MobiDB-lite"/>
    </source>
</evidence>
<name>A0A1S1UD08_9BURK</name>
<accession>A0A1S1UD08</accession>
<proteinExistence type="predicted"/>
<reference evidence="2 3" key="1">
    <citation type="submission" date="2015-06" db="EMBL/GenBank/DDBJ databases">
        <title>Draft genome sequencing of a biphenyl-degrading bacterium, Janthinobacterium lividum MEG1.</title>
        <authorList>
            <person name="Shimodaira J."/>
            <person name="Hatta T."/>
        </authorList>
    </citation>
    <scope>NUCLEOTIDE SEQUENCE [LARGE SCALE GENOMIC DNA]</scope>
    <source>
        <strain evidence="2 3">MEG1</strain>
    </source>
</reference>
<dbReference type="Proteomes" id="UP000179840">
    <property type="component" value="Unassembled WGS sequence"/>
</dbReference>